<dbReference type="EMBL" id="JAVIJP010000054">
    <property type="protein sequence ID" value="KAL3624066.1"/>
    <property type="molecule type" value="Genomic_DNA"/>
</dbReference>
<name>A0ABD3C2S4_9LAMI</name>
<feature type="domain" description="Ethylene-responsive binding factor-associated repression" evidence="6">
    <location>
        <begin position="32"/>
        <end position="67"/>
    </location>
</feature>
<gene>
    <name evidence="8" type="ORF">CASFOL_032882</name>
</gene>
<feature type="region of interest" description="Disordered" evidence="5">
    <location>
        <begin position="114"/>
        <end position="138"/>
    </location>
</feature>
<comment type="subcellular location">
    <subcellularLocation>
        <location evidence="1 4">Nucleus</location>
    </subcellularLocation>
</comment>
<dbReference type="InterPro" id="IPR032308">
    <property type="entry name" value="TDBD"/>
</dbReference>
<keyword evidence="9" id="KW-1185">Reference proteome</keyword>
<feature type="region of interest" description="Disordered" evidence="5">
    <location>
        <begin position="152"/>
        <end position="228"/>
    </location>
</feature>
<keyword evidence="3 4" id="KW-0539">Nucleus</keyword>
<comment type="function">
    <text evidence="4">Acts as a negative regulator of abscisic acid (ABA) response.</text>
</comment>
<dbReference type="Pfam" id="PF07897">
    <property type="entry name" value="EAR"/>
    <property type="match status" value="1"/>
</dbReference>
<evidence type="ECO:0000256" key="4">
    <source>
        <dbReference type="RuleBase" id="RU369029"/>
    </source>
</evidence>
<organism evidence="8 9">
    <name type="scientific">Castilleja foliolosa</name>
    <dbReference type="NCBI Taxonomy" id="1961234"/>
    <lineage>
        <taxon>Eukaryota</taxon>
        <taxon>Viridiplantae</taxon>
        <taxon>Streptophyta</taxon>
        <taxon>Embryophyta</taxon>
        <taxon>Tracheophyta</taxon>
        <taxon>Spermatophyta</taxon>
        <taxon>Magnoliopsida</taxon>
        <taxon>eudicotyledons</taxon>
        <taxon>Gunneridae</taxon>
        <taxon>Pentapetalae</taxon>
        <taxon>asterids</taxon>
        <taxon>lamiids</taxon>
        <taxon>Lamiales</taxon>
        <taxon>Orobanchaceae</taxon>
        <taxon>Pedicularideae</taxon>
        <taxon>Castillejinae</taxon>
        <taxon>Castilleja</taxon>
    </lineage>
</organism>
<evidence type="ECO:0000256" key="2">
    <source>
        <dbReference type="ARBA" id="ARBA00006081"/>
    </source>
</evidence>
<dbReference type="Proteomes" id="UP001632038">
    <property type="component" value="Unassembled WGS sequence"/>
</dbReference>
<comment type="caution">
    <text evidence="8">The sequence shown here is derived from an EMBL/GenBank/DDBJ whole genome shotgun (WGS) entry which is preliminary data.</text>
</comment>
<feature type="compositionally biased region" description="Basic and acidic residues" evidence="5">
    <location>
        <begin position="125"/>
        <end position="138"/>
    </location>
</feature>
<dbReference type="InterPro" id="IPR012463">
    <property type="entry name" value="Ninja_motif"/>
</dbReference>
<evidence type="ECO:0000256" key="3">
    <source>
        <dbReference type="ARBA" id="ARBA00023242"/>
    </source>
</evidence>
<sequence>MEGAEENSERFDLFRRFMTKSNYPNGNKQEEEENVEIELSLGLSLNGRFGVDPTINKKLKRSSSVANLAFPVGGAVDHPRGADLESHAPLWRTQSLPTETEEELRRRKELQATRRMEARKKRMEKLKNSRVLREKDVGNGKSRLDEVVVNGDCNGQRVDNSILGRFQNGDVMDSSQGSIGPPPRSGSSGSSDLIEGSKPKQLADAPPRHEQESAVRAPNRDAKGGTAGAMLKKNGMLDMPYVTTKESGPNGVKIEGFLYRYKKGEEVRIMCVCHGSFLTPKEFVAHGGGGEVEQPLKHIVVSPYPLF</sequence>
<protein>
    <recommendedName>
        <fullName evidence="4">Ninja-family protein</fullName>
    </recommendedName>
    <alternativeName>
        <fullName evidence="4">ABI-binding protein</fullName>
    </alternativeName>
</protein>
<feature type="domain" description="Tify" evidence="7">
    <location>
        <begin position="268"/>
        <end position="300"/>
    </location>
</feature>
<accession>A0ABD3C2S4</accession>
<dbReference type="GO" id="GO:0005634">
    <property type="term" value="C:nucleus"/>
    <property type="evidence" value="ECO:0007669"/>
    <property type="project" value="UniProtKB-SubCell"/>
</dbReference>
<dbReference type="PANTHER" id="PTHR31413">
    <property type="entry name" value="AFP HOMOLOG 2"/>
    <property type="match status" value="1"/>
</dbReference>
<feature type="compositionally biased region" description="Low complexity" evidence="5">
    <location>
        <begin position="174"/>
        <end position="191"/>
    </location>
</feature>
<dbReference type="InterPro" id="IPR031307">
    <property type="entry name" value="Ninja_fam"/>
</dbReference>
<reference evidence="9" key="1">
    <citation type="journal article" date="2024" name="IScience">
        <title>Strigolactones Initiate the Formation of Haustorium-like Structures in Castilleja.</title>
        <authorList>
            <person name="Buerger M."/>
            <person name="Peterson D."/>
            <person name="Chory J."/>
        </authorList>
    </citation>
    <scope>NUCLEOTIDE SEQUENCE [LARGE SCALE GENOMIC DNA]</scope>
</reference>
<evidence type="ECO:0000259" key="7">
    <source>
        <dbReference type="Pfam" id="PF16135"/>
    </source>
</evidence>
<dbReference type="Pfam" id="PF16136">
    <property type="entry name" value="NLS_NINJA_AFP"/>
    <property type="match status" value="1"/>
</dbReference>
<dbReference type="AlphaFoldDB" id="A0ABD3C2S4"/>
<dbReference type="PANTHER" id="PTHR31413:SF31">
    <property type="entry name" value="NINJA-FAMILY PROTEIN AFP3"/>
    <property type="match status" value="1"/>
</dbReference>
<dbReference type="Pfam" id="PF16135">
    <property type="entry name" value="TDBD"/>
    <property type="match status" value="1"/>
</dbReference>
<dbReference type="InterPro" id="IPR032310">
    <property type="entry name" value="NLS_NINJA_AFP-like"/>
</dbReference>
<evidence type="ECO:0000313" key="8">
    <source>
        <dbReference type="EMBL" id="KAL3624066.1"/>
    </source>
</evidence>
<evidence type="ECO:0000256" key="1">
    <source>
        <dbReference type="ARBA" id="ARBA00004123"/>
    </source>
</evidence>
<comment type="similarity">
    <text evidence="2 4">Belongs to the Ninja family.</text>
</comment>
<evidence type="ECO:0000259" key="6">
    <source>
        <dbReference type="Pfam" id="PF07897"/>
    </source>
</evidence>
<evidence type="ECO:0000313" key="9">
    <source>
        <dbReference type="Proteomes" id="UP001632038"/>
    </source>
</evidence>
<evidence type="ECO:0000256" key="5">
    <source>
        <dbReference type="SAM" id="MobiDB-lite"/>
    </source>
</evidence>
<feature type="compositionally biased region" description="Basic and acidic residues" evidence="5">
    <location>
        <begin position="206"/>
        <end position="223"/>
    </location>
</feature>
<proteinExistence type="inferred from homology"/>